<dbReference type="AlphaFoldDB" id="A0A518F1A3"/>
<evidence type="ECO:0000259" key="4">
    <source>
        <dbReference type="PROSITE" id="PS50075"/>
    </source>
</evidence>
<name>A0A518F1A3_9BACT</name>
<protein>
    <submittedName>
        <fullName evidence="5">Linear gramicidin synthase subunit B</fullName>
    </submittedName>
</protein>
<dbReference type="SUPFAM" id="SSF52777">
    <property type="entry name" value="CoA-dependent acyltransferases"/>
    <property type="match status" value="2"/>
</dbReference>
<dbReference type="InterPro" id="IPR036736">
    <property type="entry name" value="ACP-like_sf"/>
</dbReference>
<dbReference type="Gene3D" id="1.10.1200.10">
    <property type="entry name" value="ACP-like"/>
    <property type="match status" value="1"/>
</dbReference>
<keyword evidence="2" id="KW-0597">Phosphoprotein</keyword>
<dbReference type="InterPro" id="IPR009081">
    <property type="entry name" value="PP-bd_ACP"/>
</dbReference>
<dbReference type="EMBL" id="CP036434">
    <property type="protein sequence ID" value="QDV10113.1"/>
    <property type="molecule type" value="Genomic_DNA"/>
</dbReference>
<dbReference type="SUPFAM" id="SSF53474">
    <property type="entry name" value="alpha/beta-Hydrolases"/>
    <property type="match status" value="1"/>
</dbReference>
<evidence type="ECO:0000313" key="6">
    <source>
        <dbReference type="Proteomes" id="UP000320390"/>
    </source>
</evidence>
<dbReference type="GO" id="GO:0003824">
    <property type="term" value="F:catalytic activity"/>
    <property type="evidence" value="ECO:0007669"/>
    <property type="project" value="InterPro"/>
</dbReference>
<evidence type="ECO:0000256" key="1">
    <source>
        <dbReference type="ARBA" id="ARBA00022450"/>
    </source>
</evidence>
<dbReference type="Gene3D" id="3.30.559.30">
    <property type="entry name" value="Nonribosomal peptide synthetase, condensation domain"/>
    <property type="match status" value="1"/>
</dbReference>
<feature type="compositionally biased region" description="Polar residues" evidence="3">
    <location>
        <begin position="732"/>
        <end position="748"/>
    </location>
</feature>
<dbReference type="Pfam" id="PF00550">
    <property type="entry name" value="PP-binding"/>
    <property type="match status" value="1"/>
</dbReference>
<feature type="region of interest" description="Disordered" evidence="3">
    <location>
        <begin position="725"/>
        <end position="749"/>
    </location>
</feature>
<evidence type="ECO:0000256" key="2">
    <source>
        <dbReference type="ARBA" id="ARBA00022553"/>
    </source>
</evidence>
<dbReference type="InterPro" id="IPR023213">
    <property type="entry name" value="CAT-like_dom_sf"/>
</dbReference>
<proteinExistence type="predicted"/>
<dbReference type="Gene3D" id="3.40.50.1820">
    <property type="entry name" value="alpha/beta hydrolase"/>
    <property type="match status" value="1"/>
</dbReference>
<gene>
    <name evidence="5" type="primary">lgrB</name>
    <name evidence="5" type="ORF">Poly30_56750</name>
</gene>
<dbReference type="GO" id="GO:0043041">
    <property type="term" value="P:amino acid activation for nonribosomal peptide biosynthetic process"/>
    <property type="evidence" value="ECO:0007669"/>
    <property type="project" value="TreeGrafter"/>
</dbReference>
<dbReference type="GO" id="GO:0005737">
    <property type="term" value="C:cytoplasm"/>
    <property type="evidence" value="ECO:0007669"/>
    <property type="project" value="TreeGrafter"/>
</dbReference>
<dbReference type="OrthoDB" id="9778383at2"/>
<dbReference type="Pfam" id="PF00668">
    <property type="entry name" value="Condensation"/>
    <property type="match status" value="1"/>
</dbReference>
<dbReference type="GO" id="GO:0031177">
    <property type="term" value="F:phosphopantetheine binding"/>
    <property type="evidence" value="ECO:0007669"/>
    <property type="project" value="InterPro"/>
</dbReference>
<dbReference type="GO" id="GO:0044550">
    <property type="term" value="P:secondary metabolite biosynthetic process"/>
    <property type="evidence" value="ECO:0007669"/>
    <property type="project" value="TreeGrafter"/>
</dbReference>
<dbReference type="RefSeq" id="WP_145205736.1">
    <property type="nucleotide sequence ID" value="NZ_CP036434.1"/>
</dbReference>
<dbReference type="InterPro" id="IPR001242">
    <property type="entry name" value="Condensation_dom"/>
</dbReference>
<dbReference type="SMART" id="SM00823">
    <property type="entry name" value="PKS_PP"/>
    <property type="match status" value="1"/>
</dbReference>
<evidence type="ECO:0000256" key="3">
    <source>
        <dbReference type="SAM" id="MobiDB-lite"/>
    </source>
</evidence>
<dbReference type="InterPro" id="IPR029058">
    <property type="entry name" value="AB_hydrolase_fold"/>
</dbReference>
<dbReference type="Pfam" id="PF00975">
    <property type="entry name" value="Thioesterase"/>
    <property type="match status" value="1"/>
</dbReference>
<keyword evidence="1" id="KW-0596">Phosphopantetheine</keyword>
<accession>A0A518F1A3</accession>
<dbReference type="InterPro" id="IPR001031">
    <property type="entry name" value="Thioesterase"/>
</dbReference>
<dbReference type="PROSITE" id="PS50075">
    <property type="entry name" value="CARRIER"/>
    <property type="match status" value="1"/>
</dbReference>
<reference evidence="5 6" key="1">
    <citation type="submission" date="2019-02" db="EMBL/GenBank/DDBJ databases">
        <title>Deep-cultivation of Planctomycetes and their phenomic and genomic characterization uncovers novel biology.</title>
        <authorList>
            <person name="Wiegand S."/>
            <person name="Jogler M."/>
            <person name="Boedeker C."/>
            <person name="Pinto D."/>
            <person name="Vollmers J."/>
            <person name="Rivas-Marin E."/>
            <person name="Kohn T."/>
            <person name="Peeters S.H."/>
            <person name="Heuer A."/>
            <person name="Rast P."/>
            <person name="Oberbeckmann S."/>
            <person name="Bunk B."/>
            <person name="Jeske O."/>
            <person name="Meyerdierks A."/>
            <person name="Storesund J.E."/>
            <person name="Kallscheuer N."/>
            <person name="Luecker S."/>
            <person name="Lage O.M."/>
            <person name="Pohl T."/>
            <person name="Merkel B.J."/>
            <person name="Hornburger P."/>
            <person name="Mueller R.-W."/>
            <person name="Bruemmer F."/>
            <person name="Labrenz M."/>
            <person name="Spormann A.M."/>
            <person name="Op den Camp H."/>
            <person name="Overmann J."/>
            <person name="Amann R."/>
            <person name="Jetten M.S.M."/>
            <person name="Mascher T."/>
            <person name="Medema M.H."/>
            <person name="Devos D.P."/>
            <person name="Kaster A.-K."/>
            <person name="Ovreas L."/>
            <person name="Rohde M."/>
            <person name="Galperin M.Y."/>
            <person name="Jogler C."/>
        </authorList>
    </citation>
    <scope>NUCLEOTIDE SEQUENCE [LARGE SCALE GENOMIC DNA]</scope>
    <source>
        <strain evidence="5 6">Poly30</strain>
    </source>
</reference>
<sequence>MENVEDLIPLTPMQRVMLLRALSTGGQEALFQQFVFEIHGVLDPAAFLASWASSVECHSSLRTAFLWRGLKQPLQVIRKEASIPYRYIDHTERGGGAAQKDAATAEFLEEDRATGFDLGVAPLMRIALLRWSETEWTFVWTSHHLVLDRWSIAPLLDDVWRSYDAAVEGDDASRGAGASIRRSRYRDYVAWVEKQDATAAETFWGERLAGVEHATRRLTRPSSEAATGQAVASHTFRLDPLGAEALRAAARSSNVTPGAVLQAAWALTMAKLNASADVCFGLTVSGRPPGVPAIERMIGSFIGNVPVRVQLAADLTARGLCQSLLREGQSRIPFEYLAPTDFHRIAELPAGEPLFDSLVLWLSRAESRDPGGLTVRAVPGEAATAWPLTISVLEEGAELVVAVRTAASTSLRDEHSLADLGNALEHGIGVLVRLLGDAPQARLRDHFPWGEPGGGDHSDVSAPAAARRRATRLPAEPTVDAGGREFDDPEMLRDLLYEECQALLPTDARIDPKQGFFEQGGTSMLAAQLHARLEALTGRALPMLELFEAPTLEAMAKELASKPWPLLGGVLRAVRRDGSRPPLFCVSSPEVNSLGYVTLSRHLDDDQPVYLAQGRPSGADAVFRMAVSDIPRLARDSVDAIQKQFPDGPYRLFGMCDGALVAFEMARLLEERGADVEFLCLLNTYALGTLSRRYKVKRAVTRADYYRRRFREKLVKKLEPKVSPARRVDAASTPNSAPKSVSESTSIEASAAGPTLADRLARINGEWFEFDTPRHLPKQPTFQGRITVLRNTAQPYWRIRDEALGWRAYSSDVEVLDLQAEREAVQGPERRGQQDAHMALLREPDIQQVARALNERLRALDRAERSEVEA</sequence>
<dbReference type="Gene3D" id="3.30.559.10">
    <property type="entry name" value="Chloramphenicol acetyltransferase-like domain"/>
    <property type="match status" value="1"/>
</dbReference>
<evidence type="ECO:0000313" key="5">
    <source>
        <dbReference type="EMBL" id="QDV10113.1"/>
    </source>
</evidence>
<dbReference type="SUPFAM" id="SSF47336">
    <property type="entry name" value="ACP-like"/>
    <property type="match status" value="1"/>
</dbReference>
<feature type="domain" description="Carrier" evidence="4">
    <location>
        <begin position="487"/>
        <end position="563"/>
    </location>
</feature>
<keyword evidence="6" id="KW-1185">Reference proteome</keyword>
<dbReference type="InterPro" id="IPR020806">
    <property type="entry name" value="PKS_PP-bd"/>
</dbReference>
<dbReference type="PANTHER" id="PTHR45527">
    <property type="entry name" value="NONRIBOSOMAL PEPTIDE SYNTHETASE"/>
    <property type="match status" value="1"/>
</dbReference>
<dbReference type="PANTHER" id="PTHR45527:SF1">
    <property type="entry name" value="FATTY ACID SYNTHASE"/>
    <property type="match status" value="1"/>
</dbReference>
<organism evidence="5 6">
    <name type="scientific">Saltatorellus ferox</name>
    <dbReference type="NCBI Taxonomy" id="2528018"/>
    <lineage>
        <taxon>Bacteria</taxon>
        <taxon>Pseudomonadati</taxon>
        <taxon>Planctomycetota</taxon>
        <taxon>Planctomycetia</taxon>
        <taxon>Planctomycetia incertae sedis</taxon>
        <taxon>Saltatorellus</taxon>
    </lineage>
</organism>
<dbReference type="Proteomes" id="UP000320390">
    <property type="component" value="Chromosome"/>
</dbReference>